<proteinExistence type="predicted"/>
<accession>A0ABP7D999</accession>
<evidence type="ECO:0000313" key="1">
    <source>
        <dbReference type="EMBL" id="GAA3701059.1"/>
    </source>
</evidence>
<evidence type="ECO:0000313" key="2">
    <source>
        <dbReference type="Proteomes" id="UP001500902"/>
    </source>
</evidence>
<reference evidence="2" key="1">
    <citation type="journal article" date="2019" name="Int. J. Syst. Evol. Microbiol.">
        <title>The Global Catalogue of Microorganisms (GCM) 10K type strain sequencing project: providing services to taxonomists for standard genome sequencing and annotation.</title>
        <authorList>
            <consortium name="The Broad Institute Genomics Platform"/>
            <consortium name="The Broad Institute Genome Sequencing Center for Infectious Disease"/>
            <person name="Wu L."/>
            <person name="Ma J."/>
        </authorList>
    </citation>
    <scope>NUCLEOTIDE SEQUENCE [LARGE SCALE GENOMIC DNA]</scope>
    <source>
        <strain evidence="2">JCM 16904</strain>
    </source>
</reference>
<name>A0ABP7D999_9ACTN</name>
<protein>
    <submittedName>
        <fullName evidence="1">Uncharacterized protein</fullName>
    </submittedName>
</protein>
<keyword evidence="2" id="KW-1185">Reference proteome</keyword>
<sequence>MGAGEVFGEEAEDEGGAVGVFDGLAGWAVAVQVGHEGGEPVVEVQAVFFPEGADDRPDSEDLGEAGYVENGVRPHRVVGIGGVEQAAGSADVSAVGVAYSPDGAGVDPVADAFAEEVFDAVPLGRHGMPFCRCVAMVSVVRTMVVDGERRGVKGQMIWLPRSVSAVAVVLMG</sequence>
<dbReference type="EMBL" id="BAAAZP010000163">
    <property type="protein sequence ID" value="GAA3701059.1"/>
    <property type="molecule type" value="Genomic_DNA"/>
</dbReference>
<organism evidence="1 2">
    <name type="scientific">Nonomuraea antimicrobica</name>
    <dbReference type="NCBI Taxonomy" id="561173"/>
    <lineage>
        <taxon>Bacteria</taxon>
        <taxon>Bacillati</taxon>
        <taxon>Actinomycetota</taxon>
        <taxon>Actinomycetes</taxon>
        <taxon>Streptosporangiales</taxon>
        <taxon>Streptosporangiaceae</taxon>
        <taxon>Nonomuraea</taxon>
    </lineage>
</organism>
<gene>
    <name evidence="1" type="ORF">GCM10022224_078690</name>
</gene>
<dbReference type="Proteomes" id="UP001500902">
    <property type="component" value="Unassembled WGS sequence"/>
</dbReference>
<comment type="caution">
    <text evidence="1">The sequence shown here is derived from an EMBL/GenBank/DDBJ whole genome shotgun (WGS) entry which is preliminary data.</text>
</comment>